<dbReference type="Proteomes" id="UP000479190">
    <property type="component" value="Unassembled WGS sequence"/>
</dbReference>
<organism evidence="2 3">
    <name type="scientific">Trichogramma brassicae</name>
    <dbReference type="NCBI Taxonomy" id="86971"/>
    <lineage>
        <taxon>Eukaryota</taxon>
        <taxon>Metazoa</taxon>
        <taxon>Ecdysozoa</taxon>
        <taxon>Arthropoda</taxon>
        <taxon>Hexapoda</taxon>
        <taxon>Insecta</taxon>
        <taxon>Pterygota</taxon>
        <taxon>Neoptera</taxon>
        <taxon>Endopterygota</taxon>
        <taxon>Hymenoptera</taxon>
        <taxon>Apocrita</taxon>
        <taxon>Proctotrupomorpha</taxon>
        <taxon>Chalcidoidea</taxon>
        <taxon>Trichogrammatidae</taxon>
        <taxon>Trichogramma</taxon>
    </lineage>
</organism>
<evidence type="ECO:0000313" key="3">
    <source>
        <dbReference type="Proteomes" id="UP000479190"/>
    </source>
</evidence>
<gene>
    <name evidence="2" type="ORF">TBRA_LOCUS6297</name>
</gene>
<dbReference type="AlphaFoldDB" id="A0A6H5IFD6"/>
<sequence length="90" mass="9972">MSMLIATKARGLKATEPRQTRPQVTFFNVPGPDVKDKAVDASILATSECDCTDEISSARESVQRNGKFTVVLDVSPEAREILLRRKRLPI</sequence>
<keyword evidence="3" id="KW-1185">Reference proteome</keyword>
<evidence type="ECO:0000256" key="1">
    <source>
        <dbReference type="SAM" id="MobiDB-lite"/>
    </source>
</evidence>
<reference evidence="2 3" key="1">
    <citation type="submission" date="2020-02" db="EMBL/GenBank/DDBJ databases">
        <authorList>
            <person name="Ferguson B K."/>
        </authorList>
    </citation>
    <scope>NUCLEOTIDE SEQUENCE [LARGE SCALE GENOMIC DNA]</scope>
</reference>
<accession>A0A6H5IFD6</accession>
<evidence type="ECO:0000313" key="2">
    <source>
        <dbReference type="EMBL" id="CAB0034399.1"/>
    </source>
</evidence>
<proteinExistence type="predicted"/>
<dbReference type="EMBL" id="CADCXV010000740">
    <property type="protein sequence ID" value="CAB0034399.1"/>
    <property type="molecule type" value="Genomic_DNA"/>
</dbReference>
<feature type="region of interest" description="Disordered" evidence="1">
    <location>
        <begin position="1"/>
        <end position="28"/>
    </location>
</feature>
<protein>
    <submittedName>
        <fullName evidence="2">Uncharacterized protein</fullName>
    </submittedName>
</protein>
<name>A0A6H5IFD6_9HYME</name>